<feature type="region of interest" description="Disordered" evidence="1">
    <location>
        <begin position="177"/>
        <end position="209"/>
    </location>
</feature>
<feature type="compositionally biased region" description="Polar residues" evidence="1">
    <location>
        <begin position="192"/>
        <end position="202"/>
    </location>
</feature>
<dbReference type="EMBL" id="PGCI01000034">
    <property type="protein sequence ID" value="PLW47034.1"/>
    <property type="molecule type" value="Genomic_DNA"/>
</dbReference>
<dbReference type="PANTHER" id="PTHR47501:SF5">
    <property type="entry name" value="HAT C-TERMINAL DIMERISATION DOMAIN-CONTAINING PROTEIN"/>
    <property type="match status" value="1"/>
</dbReference>
<dbReference type="AlphaFoldDB" id="A0A2N5VAN8"/>
<feature type="compositionally biased region" description="Polar residues" evidence="1">
    <location>
        <begin position="490"/>
        <end position="503"/>
    </location>
</feature>
<reference evidence="2 3" key="1">
    <citation type="submission" date="2017-11" db="EMBL/GenBank/DDBJ databases">
        <title>De novo assembly and phasing of dikaryotic genomes from two isolates of Puccinia coronata f. sp. avenae, the causal agent of oat crown rust.</title>
        <authorList>
            <person name="Miller M.E."/>
            <person name="Zhang Y."/>
            <person name="Omidvar V."/>
            <person name="Sperschneider J."/>
            <person name="Schwessinger B."/>
            <person name="Raley C."/>
            <person name="Palmer J.M."/>
            <person name="Garnica D."/>
            <person name="Upadhyaya N."/>
            <person name="Rathjen J."/>
            <person name="Taylor J.M."/>
            <person name="Park R.F."/>
            <person name="Dodds P.N."/>
            <person name="Hirsch C.D."/>
            <person name="Kianian S.F."/>
            <person name="Figueroa M."/>
        </authorList>
    </citation>
    <scope>NUCLEOTIDE SEQUENCE [LARGE SCALE GENOMIC DNA]</scope>
    <source>
        <strain evidence="2">12SD80</strain>
    </source>
</reference>
<feature type="compositionally biased region" description="Acidic residues" evidence="1">
    <location>
        <begin position="504"/>
        <end position="515"/>
    </location>
</feature>
<dbReference type="Proteomes" id="UP000235392">
    <property type="component" value="Unassembled WGS sequence"/>
</dbReference>
<dbReference type="SUPFAM" id="SSF53098">
    <property type="entry name" value="Ribonuclease H-like"/>
    <property type="match status" value="1"/>
</dbReference>
<evidence type="ECO:0008006" key="4">
    <source>
        <dbReference type="Google" id="ProtNLM"/>
    </source>
</evidence>
<sequence length="903" mass="100944">MAAESLASNPGHETSDSNAGNATNCSQNPRRRSNRSSSAVVAPNMVTPSSDSRVQLSRPVKESKKRRASSHQASSDNDSIQNQSISSVRSAKQKNKKQGRQTLSTSANTSKNRKNSKKAKKSHQAHGTEKSKPPKKAQKDLHANILEYFHSPTWKKGDPPNTALNYKCKWCHNTYRGQKSSRGNLKTHRDGSTQSEKNQNGCPNRDKAKKAGIALPPSVAETLALKSTNKGEGNQTSIAGFLEFKPVFVNRVLNQILMTWQIRQALPWTRIKDPYLRAAFQFTNPKATLYGRRWSASEAIKLYGMLKKNVFEELNNLDTRFTLIHDVWTTKGNRFAFIGAAVAFINAEWKYVVRHLTLKMIPWRHLGHLLARPIATVLTKNKLYKKISTQTTDSGSNNNTMASTMYALINEIGNGKMDWDPTTMHVRCMCHNIALIVNAGLSALSLKTLPSSKAKESVLGFFPVRGRLVEEEEPETTSSSTQSPADGISNGLTRNNDINQSLDSDSDYGNADDEGSTFSEHDEPDPGDDSVTVACKEKHIKSTKLQELTTKLDIVIKQISQSAAQRAPFDRIARELKLKVALLIAGYGIRWNIKFQSYKKAVDAQEVIDQILKDDQDQKGAGIFGDVLFSLRDWKEVENLNKELETPRFLYISLLKWKETRQQEPTLSLSILISPKYLDLKEGLSEKLSKAAEKHSLYPMYHTMLERTERYLDEALCCHTLIIATIMHPYYRMDLFEIAFGAGSIEVTRFLKLLGNKFQNVKKSQVKEKDVDPKVTVIEKSTTSARTSIMDRLAASRQEEQPTPQENEIEGYLKAKILFKGVDVDDKSTPLKWWKANQKTYTTGPHFLIGSVGSQDRWNEPGSTVGTVATMFRQISNGGPDCLVGPPSGERWFTSGRPAVGSG</sequence>
<feature type="region of interest" description="Disordered" evidence="1">
    <location>
        <begin position="470"/>
        <end position="531"/>
    </location>
</feature>
<comment type="caution">
    <text evidence="2">The sequence shown here is derived from an EMBL/GenBank/DDBJ whole genome shotgun (WGS) entry which is preliminary data.</text>
</comment>
<feature type="region of interest" description="Disordered" evidence="1">
    <location>
        <begin position="1"/>
        <end position="138"/>
    </location>
</feature>
<accession>A0A2N5VAN8</accession>
<evidence type="ECO:0000313" key="2">
    <source>
        <dbReference type="EMBL" id="PLW47034.1"/>
    </source>
</evidence>
<evidence type="ECO:0000313" key="3">
    <source>
        <dbReference type="Proteomes" id="UP000235392"/>
    </source>
</evidence>
<feature type="compositionally biased region" description="Polar residues" evidence="1">
    <location>
        <begin position="70"/>
        <end position="90"/>
    </location>
</feature>
<feature type="compositionally biased region" description="Polar residues" evidence="1">
    <location>
        <begin position="1"/>
        <end position="27"/>
    </location>
</feature>
<organism evidence="2 3">
    <name type="scientific">Puccinia coronata f. sp. avenae</name>
    <dbReference type="NCBI Taxonomy" id="200324"/>
    <lineage>
        <taxon>Eukaryota</taxon>
        <taxon>Fungi</taxon>
        <taxon>Dikarya</taxon>
        <taxon>Basidiomycota</taxon>
        <taxon>Pucciniomycotina</taxon>
        <taxon>Pucciniomycetes</taxon>
        <taxon>Pucciniales</taxon>
        <taxon>Pucciniaceae</taxon>
        <taxon>Puccinia</taxon>
    </lineage>
</organism>
<dbReference type="PANTHER" id="PTHR47501">
    <property type="entry name" value="TRANSPOSASE-RELATED"/>
    <property type="match status" value="1"/>
</dbReference>
<name>A0A2N5VAN8_9BASI</name>
<feature type="compositionally biased region" description="Basic residues" evidence="1">
    <location>
        <begin position="111"/>
        <end position="124"/>
    </location>
</feature>
<feature type="compositionally biased region" description="Basic and acidic residues" evidence="1">
    <location>
        <begin position="126"/>
        <end position="138"/>
    </location>
</feature>
<gene>
    <name evidence="2" type="ORF">PCASD_03967</name>
</gene>
<protein>
    <recommendedName>
        <fullName evidence="4">HAT C-terminal dimerisation domain-containing protein</fullName>
    </recommendedName>
</protein>
<evidence type="ECO:0000256" key="1">
    <source>
        <dbReference type="SAM" id="MobiDB-lite"/>
    </source>
</evidence>
<dbReference type="InterPro" id="IPR012337">
    <property type="entry name" value="RNaseH-like_sf"/>
</dbReference>
<feature type="compositionally biased region" description="Polar residues" evidence="1">
    <location>
        <begin position="46"/>
        <end position="55"/>
    </location>
</feature>
<proteinExistence type="predicted"/>